<gene>
    <name evidence="13" type="ORF">CSOJ01_07548</name>
</gene>
<feature type="signal peptide" evidence="12">
    <location>
        <begin position="1"/>
        <end position="21"/>
    </location>
</feature>
<dbReference type="GO" id="GO:0008496">
    <property type="term" value="F:mannan endo-1,6-alpha-mannosidase activity"/>
    <property type="evidence" value="ECO:0007669"/>
    <property type="project" value="UniProtKB-UniRule"/>
</dbReference>
<dbReference type="InterPro" id="IPR008928">
    <property type="entry name" value="6-hairpin_glycosidase_sf"/>
</dbReference>
<evidence type="ECO:0000256" key="6">
    <source>
        <dbReference type="ARBA" id="ARBA00022801"/>
    </source>
</evidence>
<reference evidence="13 14" key="1">
    <citation type="journal article" date="2020" name="Phytopathology">
        <title>Genome Sequence Resources of Colletotrichum truncatum, C. plurivorum, C. musicola, and C. sojae: Four Species Pathogenic to Soybean (Glycine max).</title>
        <authorList>
            <person name="Rogerio F."/>
            <person name="Boufleur T.R."/>
            <person name="Ciampi-Guillardi M."/>
            <person name="Sukno S.A."/>
            <person name="Thon M.R."/>
            <person name="Massola Junior N.S."/>
            <person name="Baroncelli R."/>
        </authorList>
    </citation>
    <scope>NUCLEOTIDE SEQUENCE [LARGE SCALE GENOMIC DNA]</scope>
    <source>
        <strain evidence="13 14">LFN0009</strain>
    </source>
</reference>
<feature type="chain" id="PRO_5034851902" description="Mannan endo-1,6-alpha-mannosidase" evidence="12">
    <location>
        <begin position="22"/>
        <end position="469"/>
    </location>
</feature>
<dbReference type="InterPro" id="IPR005198">
    <property type="entry name" value="Glyco_hydro_76"/>
</dbReference>
<evidence type="ECO:0000256" key="4">
    <source>
        <dbReference type="ARBA" id="ARBA00012350"/>
    </source>
</evidence>
<dbReference type="FunFam" id="1.50.10.20:FF:000006">
    <property type="entry name" value="Mannan endo-1,6-alpha-mannosidase"/>
    <property type="match status" value="1"/>
</dbReference>
<dbReference type="GO" id="GO:0009272">
    <property type="term" value="P:fungal-type cell wall biogenesis"/>
    <property type="evidence" value="ECO:0007669"/>
    <property type="project" value="TreeGrafter"/>
</dbReference>
<dbReference type="SUPFAM" id="SSF48208">
    <property type="entry name" value="Six-hairpin glycosidases"/>
    <property type="match status" value="1"/>
</dbReference>
<keyword evidence="14" id="KW-1185">Reference proteome</keyword>
<protein>
    <recommendedName>
        <fullName evidence="4 10">Mannan endo-1,6-alpha-mannosidase</fullName>
        <ecNumber evidence="4 10">3.2.1.101</ecNumber>
    </recommendedName>
</protein>
<dbReference type="Proteomes" id="UP000652219">
    <property type="component" value="Unassembled WGS sequence"/>
</dbReference>
<evidence type="ECO:0000256" key="9">
    <source>
        <dbReference type="ARBA" id="ARBA00023295"/>
    </source>
</evidence>
<dbReference type="PIRSF" id="PIRSF016302">
    <property type="entry name" value="Man_a_manosd"/>
    <property type="match status" value="1"/>
</dbReference>
<dbReference type="PANTHER" id="PTHR12145">
    <property type="entry name" value="MANNAN ENDO-1,6-ALPHA-MANNOSIDASE DCW1"/>
    <property type="match status" value="1"/>
</dbReference>
<name>A0A8H6J8C2_9PEZI</name>
<evidence type="ECO:0000256" key="1">
    <source>
        <dbReference type="ARBA" id="ARBA00001452"/>
    </source>
</evidence>
<keyword evidence="6 10" id="KW-0378">Hydrolase</keyword>
<comment type="catalytic activity">
    <reaction evidence="1 10">
        <text>Random hydrolysis of (1-&gt;6)-alpha-D-mannosidic linkages in unbranched (1-&gt;6)-mannans.</text>
        <dbReference type="EC" id="3.2.1.101"/>
    </reaction>
</comment>
<sequence>MRRGFATVAGAACLLGRLASAAVTVDFKSDQSIKDGASTIAFGLLKFYTGNNTGDVPGNLPDPYFSCTNAAAGWEAGALFGTMVDYWLLTGDSTYNDVTTQALLHQAGEDADFMPRNQTRTEGNDDQGFWAMAAMSAAENNFPNPPKDQPQWLALSQAVFNQYVSRWDMETCGGGLRWQIFTFNNGFNYKNSISNGCFFNIAARLARFTGNQTYAEWAERVWDWEVSVGLITPDFKIYDGATVDNGKNCKQLDTIQWSYNAGIFLHGAAVMYNLTSDKKWLTRTEGVLKETTGLFFNQSAMTEQACEPFTLCDIDQQSFKGYLTRWMAGTAQVVPQLFDQIMALLKPNAEAAISVCNGPSVAGFKGKPGTACGFKWNPKGQFDGQAGVGPQMNALDAAMYMLVKKADVKTAPVTADTGGTSVGNPNAGMSLQPKIPTLPPIETKDKVAAGFATSAVVLSIVAGCVFLMK</sequence>
<evidence type="ECO:0000313" key="13">
    <source>
        <dbReference type="EMBL" id="KAF6808409.1"/>
    </source>
</evidence>
<evidence type="ECO:0000256" key="10">
    <source>
        <dbReference type="PIRNR" id="PIRNR016302"/>
    </source>
</evidence>
<keyword evidence="5 12" id="KW-0732">Signal</keyword>
<evidence type="ECO:0000256" key="8">
    <source>
        <dbReference type="ARBA" id="ARBA00023180"/>
    </source>
</evidence>
<dbReference type="EMBL" id="WIGN01000118">
    <property type="protein sequence ID" value="KAF6808409.1"/>
    <property type="molecule type" value="Genomic_DNA"/>
</dbReference>
<comment type="caution">
    <text evidence="13">The sequence shown here is derived from an EMBL/GenBank/DDBJ whole genome shotgun (WGS) entry which is preliminary data.</text>
</comment>
<keyword evidence="8" id="KW-0325">Glycoprotein</keyword>
<keyword evidence="11" id="KW-1133">Transmembrane helix</keyword>
<dbReference type="GO" id="GO:0016052">
    <property type="term" value="P:carbohydrate catabolic process"/>
    <property type="evidence" value="ECO:0007669"/>
    <property type="project" value="InterPro"/>
</dbReference>
<comment type="subcellular location">
    <subcellularLocation>
        <location evidence="2">Endomembrane system</location>
    </subcellularLocation>
</comment>
<dbReference type="Pfam" id="PF03663">
    <property type="entry name" value="Glyco_hydro_76"/>
    <property type="match status" value="1"/>
</dbReference>
<evidence type="ECO:0000256" key="11">
    <source>
        <dbReference type="SAM" id="Phobius"/>
    </source>
</evidence>
<proteinExistence type="inferred from homology"/>
<feature type="transmembrane region" description="Helical" evidence="11">
    <location>
        <begin position="447"/>
        <end position="468"/>
    </location>
</feature>
<dbReference type="Gene3D" id="1.50.10.20">
    <property type="match status" value="1"/>
</dbReference>
<keyword evidence="9 10" id="KW-0326">Glycosidase</keyword>
<evidence type="ECO:0000256" key="12">
    <source>
        <dbReference type="SAM" id="SignalP"/>
    </source>
</evidence>
<comment type="similarity">
    <text evidence="3 10">Belongs to the glycosyl hydrolase 76 family.</text>
</comment>
<evidence type="ECO:0000256" key="3">
    <source>
        <dbReference type="ARBA" id="ARBA00009699"/>
    </source>
</evidence>
<accession>A0A8H6J8C2</accession>
<keyword evidence="11" id="KW-0812">Transmembrane</keyword>
<evidence type="ECO:0000256" key="7">
    <source>
        <dbReference type="ARBA" id="ARBA00023136"/>
    </source>
</evidence>
<evidence type="ECO:0000256" key="2">
    <source>
        <dbReference type="ARBA" id="ARBA00004308"/>
    </source>
</evidence>
<dbReference type="EC" id="3.2.1.101" evidence="4 10"/>
<dbReference type="InterPro" id="IPR014480">
    <property type="entry name" value="Mannan-1_6-alpha_mannosidase"/>
</dbReference>
<evidence type="ECO:0000256" key="5">
    <source>
        <dbReference type="ARBA" id="ARBA00022729"/>
    </source>
</evidence>
<dbReference type="PANTHER" id="PTHR12145:SF41">
    <property type="entry name" value="MANNAN ENDO-1,6-ALPHA-MANNOSIDASE"/>
    <property type="match status" value="1"/>
</dbReference>
<keyword evidence="7 11" id="KW-0472">Membrane</keyword>
<organism evidence="13 14">
    <name type="scientific">Colletotrichum sojae</name>
    <dbReference type="NCBI Taxonomy" id="2175907"/>
    <lineage>
        <taxon>Eukaryota</taxon>
        <taxon>Fungi</taxon>
        <taxon>Dikarya</taxon>
        <taxon>Ascomycota</taxon>
        <taxon>Pezizomycotina</taxon>
        <taxon>Sordariomycetes</taxon>
        <taxon>Hypocreomycetidae</taxon>
        <taxon>Glomerellales</taxon>
        <taxon>Glomerellaceae</taxon>
        <taxon>Colletotrichum</taxon>
        <taxon>Colletotrichum orchidearum species complex</taxon>
    </lineage>
</organism>
<dbReference type="GO" id="GO:0012505">
    <property type="term" value="C:endomembrane system"/>
    <property type="evidence" value="ECO:0007669"/>
    <property type="project" value="UniProtKB-SubCell"/>
</dbReference>
<dbReference type="AlphaFoldDB" id="A0A8H6J8C2"/>
<evidence type="ECO:0000313" key="14">
    <source>
        <dbReference type="Proteomes" id="UP000652219"/>
    </source>
</evidence>